<protein>
    <submittedName>
        <fullName evidence="1">Uncharacterized protein</fullName>
    </submittedName>
</protein>
<accession>A0AAV1QQX5</accession>
<name>A0AAV1QQX5_9ROSI</name>
<dbReference type="EMBL" id="CAWUPB010000062">
    <property type="protein sequence ID" value="CAK7323114.1"/>
    <property type="molecule type" value="Genomic_DNA"/>
</dbReference>
<gene>
    <name evidence="1" type="ORF">DCAF_LOCUS730</name>
</gene>
<reference evidence="1 2" key="1">
    <citation type="submission" date="2024-01" db="EMBL/GenBank/DDBJ databases">
        <authorList>
            <person name="Waweru B."/>
        </authorList>
    </citation>
    <scope>NUCLEOTIDE SEQUENCE [LARGE SCALE GENOMIC DNA]</scope>
</reference>
<comment type="caution">
    <text evidence="1">The sequence shown here is derived from an EMBL/GenBank/DDBJ whole genome shotgun (WGS) entry which is preliminary data.</text>
</comment>
<proteinExistence type="predicted"/>
<sequence length="80" mass="9009">MSIDPKRKGFTSTTPPASLTKLLLRSLSRLKSRTPSNTIPVSSFSLKSEQDYIARQRLSKDIMPPFLRQEMASLLQLVDS</sequence>
<evidence type="ECO:0000313" key="1">
    <source>
        <dbReference type="EMBL" id="CAK7323114.1"/>
    </source>
</evidence>
<dbReference type="Proteomes" id="UP001314170">
    <property type="component" value="Unassembled WGS sequence"/>
</dbReference>
<organism evidence="1 2">
    <name type="scientific">Dovyalis caffra</name>
    <dbReference type="NCBI Taxonomy" id="77055"/>
    <lineage>
        <taxon>Eukaryota</taxon>
        <taxon>Viridiplantae</taxon>
        <taxon>Streptophyta</taxon>
        <taxon>Embryophyta</taxon>
        <taxon>Tracheophyta</taxon>
        <taxon>Spermatophyta</taxon>
        <taxon>Magnoliopsida</taxon>
        <taxon>eudicotyledons</taxon>
        <taxon>Gunneridae</taxon>
        <taxon>Pentapetalae</taxon>
        <taxon>rosids</taxon>
        <taxon>fabids</taxon>
        <taxon>Malpighiales</taxon>
        <taxon>Salicaceae</taxon>
        <taxon>Flacourtieae</taxon>
        <taxon>Dovyalis</taxon>
    </lineage>
</organism>
<keyword evidence="2" id="KW-1185">Reference proteome</keyword>
<evidence type="ECO:0000313" key="2">
    <source>
        <dbReference type="Proteomes" id="UP001314170"/>
    </source>
</evidence>
<dbReference type="AlphaFoldDB" id="A0AAV1QQX5"/>